<accession>A0A914Y095</accession>
<evidence type="ECO:0000256" key="5">
    <source>
        <dbReference type="ARBA" id="ARBA00023136"/>
    </source>
</evidence>
<dbReference type="Proteomes" id="UP000887577">
    <property type="component" value="Unplaced"/>
</dbReference>
<evidence type="ECO:0000256" key="4">
    <source>
        <dbReference type="ARBA" id="ARBA00022989"/>
    </source>
</evidence>
<proteinExistence type="predicted"/>
<dbReference type="WBParaSite" id="PSU_v2.g1264.t1">
    <property type="protein sequence ID" value="PSU_v2.g1264.t1"/>
    <property type="gene ID" value="PSU_v2.g1264"/>
</dbReference>
<evidence type="ECO:0000256" key="2">
    <source>
        <dbReference type="ARBA" id="ARBA00022692"/>
    </source>
</evidence>
<keyword evidence="4" id="KW-1133">Transmembrane helix</keyword>
<sequence length="154" mass="18330">MISAKRKTRLFRKASSELVEPVLVIQLCDNNKFSKDFVVGEILMPLLGFEEGHPSEEDMVNVKYHKERNFKCCISCCVFCWRTRCCLRPEKRKKIDLPRAPVYLPNKMRCLSMFQQKSVRGWWPCLSTKVPKEQRSDYSDRKKDDDYDPYVYNF</sequence>
<evidence type="ECO:0000313" key="6">
    <source>
        <dbReference type="Proteomes" id="UP000887577"/>
    </source>
</evidence>
<evidence type="ECO:0000313" key="7">
    <source>
        <dbReference type="WBParaSite" id="PSU_v2.g1264.t1"/>
    </source>
</evidence>
<dbReference type="InterPro" id="IPR037721">
    <property type="entry name" value="Ferlin"/>
</dbReference>
<evidence type="ECO:0000256" key="3">
    <source>
        <dbReference type="ARBA" id="ARBA00022737"/>
    </source>
</evidence>
<keyword evidence="2" id="KW-0812">Transmembrane</keyword>
<dbReference type="GO" id="GO:0016020">
    <property type="term" value="C:membrane"/>
    <property type="evidence" value="ECO:0007669"/>
    <property type="project" value="UniProtKB-SubCell"/>
</dbReference>
<protein>
    <submittedName>
        <fullName evidence="7">Uncharacterized protein</fullName>
    </submittedName>
</protein>
<keyword evidence="6" id="KW-1185">Reference proteome</keyword>
<dbReference type="GO" id="GO:0007009">
    <property type="term" value="P:plasma membrane organization"/>
    <property type="evidence" value="ECO:0007669"/>
    <property type="project" value="TreeGrafter"/>
</dbReference>
<dbReference type="PANTHER" id="PTHR12546">
    <property type="entry name" value="FER-1-LIKE"/>
    <property type="match status" value="1"/>
</dbReference>
<name>A0A914Y095_9BILA</name>
<evidence type="ECO:0000256" key="1">
    <source>
        <dbReference type="ARBA" id="ARBA00004370"/>
    </source>
</evidence>
<dbReference type="AlphaFoldDB" id="A0A914Y095"/>
<dbReference type="GO" id="GO:0061025">
    <property type="term" value="P:membrane fusion"/>
    <property type="evidence" value="ECO:0007669"/>
    <property type="project" value="TreeGrafter"/>
</dbReference>
<keyword evidence="3" id="KW-0677">Repeat</keyword>
<organism evidence="6 7">
    <name type="scientific">Panagrolaimus superbus</name>
    <dbReference type="NCBI Taxonomy" id="310955"/>
    <lineage>
        <taxon>Eukaryota</taxon>
        <taxon>Metazoa</taxon>
        <taxon>Ecdysozoa</taxon>
        <taxon>Nematoda</taxon>
        <taxon>Chromadorea</taxon>
        <taxon>Rhabditida</taxon>
        <taxon>Tylenchina</taxon>
        <taxon>Panagrolaimomorpha</taxon>
        <taxon>Panagrolaimoidea</taxon>
        <taxon>Panagrolaimidae</taxon>
        <taxon>Panagrolaimus</taxon>
    </lineage>
</organism>
<dbReference type="PANTHER" id="PTHR12546:SF33">
    <property type="entry name" value="SPERM VESICLE FUSION PROTEIN FER-1"/>
    <property type="match status" value="1"/>
</dbReference>
<reference evidence="7" key="1">
    <citation type="submission" date="2022-11" db="UniProtKB">
        <authorList>
            <consortium name="WormBaseParasite"/>
        </authorList>
    </citation>
    <scope>IDENTIFICATION</scope>
</reference>
<comment type="subcellular location">
    <subcellularLocation>
        <location evidence="1">Membrane</location>
    </subcellularLocation>
</comment>
<keyword evidence="5" id="KW-0472">Membrane</keyword>